<protein>
    <submittedName>
        <fullName evidence="5">Restriction endonuclease subunit S</fullName>
    </submittedName>
</protein>
<dbReference type="InterPro" id="IPR000055">
    <property type="entry name" value="Restrct_endonuc_typeI_TRD"/>
</dbReference>
<dbReference type="PANTHER" id="PTHR30408:SF12">
    <property type="entry name" value="TYPE I RESTRICTION ENZYME MJAVIII SPECIFICITY SUBUNIT"/>
    <property type="match status" value="1"/>
</dbReference>
<dbReference type="Gene3D" id="3.90.220.20">
    <property type="entry name" value="DNA methylase specificity domains"/>
    <property type="match status" value="2"/>
</dbReference>
<dbReference type="Pfam" id="PF01420">
    <property type="entry name" value="Methylase_S"/>
    <property type="match status" value="1"/>
</dbReference>
<evidence type="ECO:0000256" key="3">
    <source>
        <dbReference type="ARBA" id="ARBA00023125"/>
    </source>
</evidence>
<gene>
    <name evidence="5" type="ORF">HIR71_09570</name>
</gene>
<keyword evidence="5" id="KW-0255">Endonuclease</keyword>
<dbReference type="GO" id="GO:0009307">
    <property type="term" value="P:DNA restriction-modification system"/>
    <property type="evidence" value="ECO:0007669"/>
    <property type="project" value="UniProtKB-KW"/>
</dbReference>
<feature type="domain" description="Type I restriction modification DNA specificity" evidence="4">
    <location>
        <begin position="26"/>
        <end position="183"/>
    </location>
</feature>
<evidence type="ECO:0000313" key="6">
    <source>
        <dbReference type="Proteomes" id="UP000562124"/>
    </source>
</evidence>
<dbReference type="CDD" id="cd16961">
    <property type="entry name" value="RMtype1_S_TRD-CR_like"/>
    <property type="match status" value="1"/>
</dbReference>
<keyword evidence="6" id="KW-1185">Reference proteome</keyword>
<evidence type="ECO:0000259" key="4">
    <source>
        <dbReference type="Pfam" id="PF01420"/>
    </source>
</evidence>
<proteinExistence type="inferred from homology"/>
<evidence type="ECO:0000313" key="5">
    <source>
        <dbReference type="EMBL" id="NMR20460.1"/>
    </source>
</evidence>
<evidence type="ECO:0000256" key="2">
    <source>
        <dbReference type="ARBA" id="ARBA00022747"/>
    </source>
</evidence>
<dbReference type="InterPro" id="IPR052021">
    <property type="entry name" value="Type-I_RS_S_subunit"/>
</dbReference>
<accession>A0A7Y0QHM8</accession>
<dbReference type="EMBL" id="JABCJJ010000012">
    <property type="protein sequence ID" value="NMR20460.1"/>
    <property type="molecule type" value="Genomic_DNA"/>
</dbReference>
<keyword evidence="2" id="KW-0680">Restriction system</keyword>
<comment type="caution">
    <text evidence="5">The sequence shown here is derived from an EMBL/GenBank/DDBJ whole genome shotgun (WGS) entry which is preliminary data.</text>
</comment>
<comment type="similarity">
    <text evidence="1">Belongs to the type-I restriction system S methylase family.</text>
</comment>
<reference evidence="5 6" key="1">
    <citation type="submission" date="2020-04" db="EMBL/GenBank/DDBJ databases">
        <title>Sequencing and Assembly of C. fimi.</title>
        <authorList>
            <person name="Ramsey A.R."/>
        </authorList>
    </citation>
    <scope>NUCLEOTIDE SEQUENCE [LARGE SCALE GENOMIC DNA]</scope>
    <source>
        <strain evidence="5 6">SB</strain>
    </source>
</reference>
<keyword evidence="3" id="KW-0238">DNA-binding</keyword>
<dbReference type="AlphaFoldDB" id="A0A7Y0QHM8"/>
<dbReference type="GO" id="GO:0003677">
    <property type="term" value="F:DNA binding"/>
    <property type="evidence" value="ECO:0007669"/>
    <property type="project" value="UniProtKB-KW"/>
</dbReference>
<organism evidence="5 6">
    <name type="scientific">Cellulomonas fimi</name>
    <dbReference type="NCBI Taxonomy" id="1708"/>
    <lineage>
        <taxon>Bacteria</taxon>
        <taxon>Bacillati</taxon>
        <taxon>Actinomycetota</taxon>
        <taxon>Actinomycetes</taxon>
        <taxon>Micrococcales</taxon>
        <taxon>Cellulomonadaceae</taxon>
        <taxon>Cellulomonas</taxon>
    </lineage>
</organism>
<dbReference type="InterPro" id="IPR044946">
    <property type="entry name" value="Restrct_endonuc_typeI_TRD_sf"/>
</dbReference>
<dbReference type="GO" id="GO:0004519">
    <property type="term" value="F:endonuclease activity"/>
    <property type="evidence" value="ECO:0007669"/>
    <property type="project" value="UniProtKB-KW"/>
</dbReference>
<dbReference type="PANTHER" id="PTHR30408">
    <property type="entry name" value="TYPE-1 RESTRICTION ENZYME ECOKI SPECIFICITY PROTEIN"/>
    <property type="match status" value="1"/>
</dbReference>
<name>A0A7Y0QHM8_CELFI</name>
<keyword evidence="5" id="KW-0540">Nuclease</keyword>
<dbReference type="SUPFAM" id="SSF116734">
    <property type="entry name" value="DNA methylase specificity domain"/>
    <property type="match status" value="2"/>
</dbReference>
<dbReference type="RefSeq" id="WP_169324831.1">
    <property type="nucleotide sequence ID" value="NZ_JABCJJ010000012.1"/>
</dbReference>
<evidence type="ECO:0000256" key="1">
    <source>
        <dbReference type="ARBA" id="ARBA00010923"/>
    </source>
</evidence>
<keyword evidence="5" id="KW-0378">Hydrolase</keyword>
<dbReference type="Proteomes" id="UP000562124">
    <property type="component" value="Unassembled WGS sequence"/>
</dbReference>
<sequence length="395" mass="42820">MGEWRDTTLGSLLAIGGGSIKTGPFGTALKASEYSQDGVPVISVGEVGYGRLVIRSTTPRVSPTVTDRLPEYVLRSGDIVFARKGSVDRSAWVATEQDGWFLGSDGIRIRSGDGVDGRFLAYQLQGAVLRDWIVQHAGGSTMASLNQGTLERVPLRVPGVHEQWAIAEVLGALDDKIAANAELIRIADELGSATFRSMLSESESLPLSAAARFINGKAFTKGASRTGRVVVRIAELNSGIGGSTVYSDIEVADDYLARPGDILFAWSGSLTLHRWFRSEAIINQHIFKVVPAARRPAWLVWNLIASKLDDFKATAADKATTMGHIQRHHLDELVEVPAREVVERHDAQMTALWSRALAAEQENLTLAATRDTLLPALMSGRLRVRDAERVVEGVA</sequence>